<reference evidence="2 3" key="2">
    <citation type="submission" date="2018-11" db="EMBL/GenBank/DDBJ databases">
        <authorList>
            <consortium name="Pathogen Informatics"/>
        </authorList>
    </citation>
    <scope>NUCLEOTIDE SEQUENCE [LARGE SCALE GENOMIC DNA]</scope>
</reference>
<evidence type="ECO:0000313" key="3">
    <source>
        <dbReference type="Proteomes" id="UP000270296"/>
    </source>
</evidence>
<evidence type="ECO:0000313" key="4">
    <source>
        <dbReference type="WBParaSite" id="SBAD_0001208901-mRNA-1"/>
    </source>
</evidence>
<protein>
    <submittedName>
        <fullName evidence="4">Secreted protein</fullName>
    </submittedName>
</protein>
<dbReference type="WBParaSite" id="SBAD_0001208901-mRNA-1">
    <property type="protein sequence ID" value="SBAD_0001208901-mRNA-1"/>
    <property type="gene ID" value="SBAD_0001208901"/>
</dbReference>
<evidence type="ECO:0000313" key="2">
    <source>
        <dbReference type="EMBL" id="VDP42218.1"/>
    </source>
</evidence>
<sequence>MSIVAIVRSQQKQYLMRISILAMAGCCTKILTNLKLPPPRFGLSLKRRPTTDYRRPTTATATKTKRGEDEDEDGEEFGRSHCCSVGFDG</sequence>
<dbReference type="Proteomes" id="UP000270296">
    <property type="component" value="Unassembled WGS sequence"/>
</dbReference>
<feature type="region of interest" description="Disordered" evidence="1">
    <location>
        <begin position="41"/>
        <end position="89"/>
    </location>
</feature>
<accession>A0A183J751</accession>
<dbReference type="EMBL" id="UZAM01016205">
    <property type="protein sequence ID" value="VDP42218.1"/>
    <property type="molecule type" value="Genomic_DNA"/>
</dbReference>
<gene>
    <name evidence="2" type="ORF">SBAD_LOCUS11699</name>
</gene>
<dbReference type="AlphaFoldDB" id="A0A183J751"/>
<proteinExistence type="predicted"/>
<reference evidence="4" key="1">
    <citation type="submission" date="2016-06" db="UniProtKB">
        <authorList>
            <consortium name="WormBaseParasite"/>
        </authorList>
    </citation>
    <scope>IDENTIFICATION</scope>
</reference>
<name>A0A183J751_9BILA</name>
<keyword evidence="3" id="KW-1185">Reference proteome</keyword>
<organism evidence="4">
    <name type="scientific">Soboliphyme baturini</name>
    <dbReference type="NCBI Taxonomy" id="241478"/>
    <lineage>
        <taxon>Eukaryota</taxon>
        <taxon>Metazoa</taxon>
        <taxon>Ecdysozoa</taxon>
        <taxon>Nematoda</taxon>
        <taxon>Enoplea</taxon>
        <taxon>Dorylaimia</taxon>
        <taxon>Dioctophymatida</taxon>
        <taxon>Dioctophymatoidea</taxon>
        <taxon>Soboliphymatidae</taxon>
        <taxon>Soboliphyme</taxon>
    </lineage>
</organism>
<evidence type="ECO:0000256" key="1">
    <source>
        <dbReference type="SAM" id="MobiDB-lite"/>
    </source>
</evidence>